<dbReference type="SUPFAM" id="SSF75005">
    <property type="entry name" value="Arabinanase/levansucrase/invertase"/>
    <property type="match status" value="1"/>
</dbReference>
<dbReference type="Gene3D" id="2.115.10.20">
    <property type="entry name" value="Glycosyl hydrolase domain, family 43"/>
    <property type="match status" value="1"/>
</dbReference>
<evidence type="ECO:0000256" key="2">
    <source>
        <dbReference type="ARBA" id="ARBA00022679"/>
    </source>
</evidence>
<dbReference type="Pfam" id="PF04041">
    <property type="entry name" value="Glyco_hydro_130"/>
    <property type="match status" value="1"/>
</dbReference>
<keyword evidence="6" id="KW-1185">Reference proteome</keyword>
<dbReference type="EMBL" id="JBHUPD010000003">
    <property type="protein sequence ID" value="MFD2873898.1"/>
    <property type="molecule type" value="Genomic_DNA"/>
</dbReference>
<dbReference type="InterPro" id="IPR007184">
    <property type="entry name" value="Mannoside_phosphorylase"/>
</dbReference>
<reference evidence="6" key="1">
    <citation type="journal article" date="2019" name="Int. J. Syst. Evol. Microbiol.">
        <title>The Global Catalogue of Microorganisms (GCM) 10K type strain sequencing project: providing services to taxonomists for standard genome sequencing and annotation.</title>
        <authorList>
            <consortium name="The Broad Institute Genomics Platform"/>
            <consortium name="The Broad Institute Genome Sequencing Center for Infectious Disease"/>
            <person name="Wu L."/>
            <person name="Ma J."/>
        </authorList>
    </citation>
    <scope>NUCLEOTIDE SEQUENCE [LARGE SCALE GENOMIC DNA]</scope>
    <source>
        <strain evidence="6">KCTC 22437</strain>
    </source>
</reference>
<protein>
    <submittedName>
        <fullName evidence="5">Glycoside hydrolase family 130 protein</fullName>
    </submittedName>
</protein>
<dbReference type="PANTHER" id="PTHR34106:SF4">
    <property type="entry name" value="BLL5143 PROTEIN"/>
    <property type="match status" value="1"/>
</dbReference>
<name>A0ABW5YEV3_9SPHI</name>
<sequence length="519" mass="59850">MKLAVERKPVRVNPDPKRVIARFFFNGNDRAKEVLERVMSISEEEAFSIISPLLQEYSKRHRNITRVLNRHCSKLKPFFSELNIDYDTLTVYRKLLIGSYFTHEYSIESAAFFNPSIVQDPDQNELTEGERRVIMSFRAVGEGHISSITFRRALIDKNNNITVLPAGNYIDEAEIVRNAVYNKKLFFEKAAITQINIDVLRELESKLDHHFEYSNLRRIIIDSQKLQENDMKKLEYDKVLWLADSYYEIVFSLDTDISDRVIFPISEYERKGIEDARFVQFKNDDGSCVYYATYTAYDGALIMPKLLQTNDFYNFKIMPLYGAGAQNKNLALFPRKINGKYVMISRIDGCNNYIMYSDKINIWEKPILLQKPKFSWEFVQIGNCGSPIETKYGWVVITHGVGPMRRYVLGASLLKLDDPEVEIGRLKEPILIPNSDEREGYVPNVIYSCGAIINNNKIIIPYGLSDYSTSFAEIDIDDLMAKFKEDGAVALEDRKEMKAEKAEMAAEEKKKNQAVATAK</sequence>
<dbReference type="PANTHER" id="PTHR34106">
    <property type="entry name" value="GLYCOSIDASE"/>
    <property type="match status" value="1"/>
</dbReference>
<evidence type="ECO:0000313" key="5">
    <source>
        <dbReference type="EMBL" id="MFD2873898.1"/>
    </source>
</evidence>
<keyword evidence="2" id="KW-0808">Transferase</keyword>
<dbReference type="CDD" id="cd18613">
    <property type="entry name" value="GH130"/>
    <property type="match status" value="1"/>
</dbReference>
<evidence type="ECO:0000313" key="6">
    <source>
        <dbReference type="Proteomes" id="UP001597557"/>
    </source>
</evidence>
<dbReference type="InterPro" id="IPR023296">
    <property type="entry name" value="Glyco_hydro_beta-prop_sf"/>
</dbReference>
<accession>A0ABW5YEV3</accession>
<organism evidence="5 6">
    <name type="scientific">Mucilaginibacter ximonensis</name>
    <dbReference type="NCBI Taxonomy" id="538021"/>
    <lineage>
        <taxon>Bacteria</taxon>
        <taxon>Pseudomonadati</taxon>
        <taxon>Bacteroidota</taxon>
        <taxon>Sphingobacteriia</taxon>
        <taxon>Sphingobacteriales</taxon>
        <taxon>Sphingobacteriaceae</taxon>
        <taxon>Mucilaginibacter</taxon>
    </lineage>
</organism>
<keyword evidence="4" id="KW-0175">Coiled coil</keyword>
<keyword evidence="5" id="KW-0378">Hydrolase</keyword>
<feature type="coiled-coil region" evidence="4">
    <location>
        <begin position="490"/>
        <end position="517"/>
    </location>
</feature>
<evidence type="ECO:0000256" key="3">
    <source>
        <dbReference type="ARBA" id="ARBA00024356"/>
    </source>
</evidence>
<proteinExistence type="inferred from homology"/>
<comment type="caution">
    <text evidence="5">The sequence shown here is derived from an EMBL/GenBank/DDBJ whole genome shotgun (WGS) entry which is preliminary data.</text>
</comment>
<dbReference type="RefSeq" id="WP_377187527.1">
    <property type="nucleotide sequence ID" value="NZ_JBHUPD010000003.1"/>
</dbReference>
<dbReference type="GO" id="GO:0016787">
    <property type="term" value="F:hydrolase activity"/>
    <property type="evidence" value="ECO:0007669"/>
    <property type="project" value="UniProtKB-KW"/>
</dbReference>
<gene>
    <name evidence="5" type="ORF">ACFS5N_15560</name>
</gene>
<keyword evidence="1" id="KW-0328">Glycosyltransferase</keyword>
<comment type="similarity">
    <text evidence="3">Belongs to the glycosyl hydrolase 130 family.</text>
</comment>
<dbReference type="Proteomes" id="UP001597557">
    <property type="component" value="Unassembled WGS sequence"/>
</dbReference>
<evidence type="ECO:0000256" key="4">
    <source>
        <dbReference type="SAM" id="Coils"/>
    </source>
</evidence>
<evidence type="ECO:0000256" key="1">
    <source>
        <dbReference type="ARBA" id="ARBA00022676"/>
    </source>
</evidence>